<evidence type="ECO:0000256" key="5">
    <source>
        <dbReference type="SAM" id="MobiDB-lite"/>
    </source>
</evidence>
<keyword evidence="3" id="KW-0133">Cell shape</keyword>
<protein>
    <recommendedName>
        <fullName evidence="2">Cell shape-determining protein MreC</fullName>
    </recommendedName>
    <alternativeName>
        <fullName evidence="4">Cell shape protein MreC</fullName>
    </alternativeName>
</protein>
<evidence type="ECO:0000256" key="2">
    <source>
        <dbReference type="ARBA" id="ARBA00013855"/>
    </source>
</evidence>
<feature type="compositionally biased region" description="Low complexity" evidence="5">
    <location>
        <begin position="401"/>
        <end position="418"/>
    </location>
</feature>
<dbReference type="Pfam" id="PF04085">
    <property type="entry name" value="MreC"/>
    <property type="match status" value="1"/>
</dbReference>
<evidence type="ECO:0000256" key="4">
    <source>
        <dbReference type="ARBA" id="ARBA00032089"/>
    </source>
</evidence>
<dbReference type="Gene3D" id="2.40.10.350">
    <property type="entry name" value="Rod shape-determining protein MreC, domain 2"/>
    <property type="match status" value="1"/>
</dbReference>
<evidence type="ECO:0000313" key="7">
    <source>
        <dbReference type="EMBL" id="MFC3551322.1"/>
    </source>
</evidence>
<evidence type="ECO:0000313" key="8">
    <source>
        <dbReference type="Proteomes" id="UP001595740"/>
    </source>
</evidence>
<feature type="region of interest" description="Disordered" evidence="5">
    <location>
        <begin position="328"/>
        <end position="428"/>
    </location>
</feature>
<dbReference type="Proteomes" id="UP001595740">
    <property type="component" value="Unassembled WGS sequence"/>
</dbReference>
<comment type="similarity">
    <text evidence="1">Belongs to the MreC family.</text>
</comment>
<evidence type="ECO:0000256" key="3">
    <source>
        <dbReference type="ARBA" id="ARBA00022960"/>
    </source>
</evidence>
<comment type="caution">
    <text evidence="7">The sequence shown here is derived from an EMBL/GenBank/DDBJ whole genome shotgun (WGS) entry which is preliminary data.</text>
</comment>
<feature type="domain" description="Rod shape-determining protein MreC beta-barrel core" evidence="6">
    <location>
        <begin position="132"/>
        <end position="276"/>
    </location>
</feature>
<reference evidence="8" key="1">
    <citation type="journal article" date="2019" name="Int. J. Syst. Evol. Microbiol.">
        <title>The Global Catalogue of Microorganisms (GCM) 10K type strain sequencing project: providing services to taxonomists for standard genome sequencing and annotation.</title>
        <authorList>
            <consortium name="The Broad Institute Genomics Platform"/>
            <consortium name="The Broad Institute Genome Sequencing Center for Infectious Disease"/>
            <person name="Wu L."/>
            <person name="Ma J."/>
        </authorList>
    </citation>
    <scope>NUCLEOTIDE SEQUENCE [LARGE SCALE GENOMIC DNA]</scope>
    <source>
        <strain evidence="8">KCTC 42875</strain>
    </source>
</reference>
<dbReference type="InterPro" id="IPR007221">
    <property type="entry name" value="MreC"/>
</dbReference>
<name>A0ABV7RRJ0_9GAMM</name>
<keyword evidence="8" id="KW-1185">Reference proteome</keyword>
<dbReference type="PANTHER" id="PTHR34138:SF1">
    <property type="entry name" value="CELL SHAPE-DETERMINING PROTEIN MREC"/>
    <property type="match status" value="1"/>
</dbReference>
<accession>A0ABV7RRJ0</accession>
<dbReference type="PANTHER" id="PTHR34138">
    <property type="entry name" value="CELL SHAPE-DETERMINING PROTEIN MREC"/>
    <property type="match status" value="1"/>
</dbReference>
<evidence type="ECO:0000256" key="1">
    <source>
        <dbReference type="ARBA" id="ARBA00009369"/>
    </source>
</evidence>
<dbReference type="EMBL" id="JBHRXK010000004">
    <property type="protein sequence ID" value="MFC3551322.1"/>
    <property type="molecule type" value="Genomic_DNA"/>
</dbReference>
<dbReference type="Gene3D" id="2.40.10.340">
    <property type="entry name" value="Rod shape-determining protein MreC, domain 1"/>
    <property type="match status" value="1"/>
</dbReference>
<dbReference type="InterPro" id="IPR042177">
    <property type="entry name" value="Cell/Rod_1"/>
</dbReference>
<proteinExistence type="inferred from homology"/>
<sequence length="428" mass="43269">MPPYAGPPTAARTGDVAGTLKLLAYLALAVVLIVLDHRGGWLSQARRQASVLVQPLWMVAGWPGRMVERISDDAGTLTQLTADNRRLREQLLLNQARMARLQTVAADNARLRGLLDAAERGKLDVVLAPILDIDLDPTRQRLVLDAGRSDRVEVGQSVIDAGGLLGQIIGTTPMHASVLLLTDPSHAVPVAVARNGVRLVVYGDGRRDALRLPSVPLSSDVKVGDLLVTSGLGGRFPPGFPVGTIAGLRPDDSRAFLVGEVTPAAQLDRGREVLVLLTVPTQMPGPAALMPAPADGAGGAVVTTAVSPAGAAAQGPAAAPVQAGSATAAAVATPDRAARPPSSRPTTGAPASSAPAASAPPASSPTRAPATNARRRPAEAAPAPAPTPSVPAPAPAPSGPVPTGTSPASTSPTGPVPAGAASPREAQR</sequence>
<dbReference type="RefSeq" id="WP_386759091.1">
    <property type="nucleotide sequence ID" value="NZ_JBHRXK010000004.1"/>
</dbReference>
<feature type="compositionally biased region" description="Low complexity" evidence="5">
    <location>
        <begin position="328"/>
        <end position="372"/>
    </location>
</feature>
<evidence type="ECO:0000259" key="6">
    <source>
        <dbReference type="Pfam" id="PF04085"/>
    </source>
</evidence>
<dbReference type="NCBIfam" id="TIGR00219">
    <property type="entry name" value="mreC"/>
    <property type="match status" value="1"/>
</dbReference>
<feature type="compositionally biased region" description="Pro residues" evidence="5">
    <location>
        <begin position="383"/>
        <end position="400"/>
    </location>
</feature>
<organism evidence="7 8">
    <name type="scientific">Lysobacter cavernae</name>
    <dbReference type="NCBI Taxonomy" id="1685901"/>
    <lineage>
        <taxon>Bacteria</taxon>
        <taxon>Pseudomonadati</taxon>
        <taxon>Pseudomonadota</taxon>
        <taxon>Gammaproteobacteria</taxon>
        <taxon>Lysobacterales</taxon>
        <taxon>Lysobacteraceae</taxon>
        <taxon>Lysobacter</taxon>
    </lineage>
</organism>
<dbReference type="InterPro" id="IPR042175">
    <property type="entry name" value="Cell/Rod_MreC_2"/>
</dbReference>
<gene>
    <name evidence="7" type="primary">mreC</name>
    <name evidence="7" type="ORF">ACFOLC_09905</name>
</gene>
<dbReference type="InterPro" id="IPR055342">
    <property type="entry name" value="MreC_beta-barrel_core"/>
</dbReference>